<dbReference type="PANTHER" id="PTHR33778">
    <property type="entry name" value="PROTEIN MGTC"/>
    <property type="match status" value="1"/>
</dbReference>
<sequence length="158" mass="16872">MEFFSPATLGIFGQLALATLLGALIGIERELARKTAGMRTFALVSLGSALFTIISQIAFVSFVGSSFDPSRIASQVVVGIGFIGAGMIVLDKSHVRGLTTAAGLWVSAAVGMAVAYKFYAIATFGALLTIFILVFLWFVEHKIIKRINVPRPGDDEED</sequence>
<proteinExistence type="inferred from homology"/>
<keyword evidence="3" id="KW-1003">Cell membrane</keyword>
<dbReference type="STRING" id="1798405.A3E64_01470"/>
<feature type="domain" description="MgtC/SapB/SrpB/YhiD N-terminal" evidence="8">
    <location>
        <begin position="15"/>
        <end position="140"/>
    </location>
</feature>
<comment type="similarity">
    <text evidence="2">Belongs to the MgtC/SapB family.</text>
</comment>
<feature type="transmembrane region" description="Helical" evidence="7">
    <location>
        <begin position="121"/>
        <end position="139"/>
    </location>
</feature>
<evidence type="ECO:0000256" key="2">
    <source>
        <dbReference type="ARBA" id="ARBA00009298"/>
    </source>
</evidence>
<feature type="transmembrane region" description="Helical" evidence="7">
    <location>
        <begin position="6"/>
        <end position="27"/>
    </location>
</feature>
<reference evidence="9 10" key="1">
    <citation type="journal article" date="2016" name="Nat. Commun.">
        <title>Thousands of microbial genomes shed light on interconnected biogeochemical processes in an aquifer system.</title>
        <authorList>
            <person name="Anantharaman K."/>
            <person name="Brown C.T."/>
            <person name="Hug L.A."/>
            <person name="Sharon I."/>
            <person name="Castelle C.J."/>
            <person name="Probst A.J."/>
            <person name="Thomas B.C."/>
            <person name="Singh A."/>
            <person name="Wilkins M.J."/>
            <person name="Karaoz U."/>
            <person name="Brodie E.L."/>
            <person name="Williams K.H."/>
            <person name="Hubbard S.S."/>
            <person name="Banfield J.F."/>
        </authorList>
    </citation>
    <scope>NUCLEOTIDE SEQUENCE [LARGE SCALE GENOMIC DNA]</scope>
</reference>
<protein>
    <recommendedName>
        <fullName evidence="8">MgtC/SapB/SrpB/YhiD N-terminal domain-containing protein</fullName>
    </recommendedName>
</protein>
<feature type="transmembrane region" description="Helical" evidence="7">
    <location>
        <begin position="97"/>
        <end position="115"/>
    </location>
</feature>
<evidence type="ECO:0000313" key="10">
    <source>
        <dbReference type="Proteomes" id="UP000177174"/>
    </source>
</evidence>
<keyword evidence="5 7" id="KW-1133">Transmembrane helix</keyword>
<evidence type="ECO:0000256" key="6">
    <source>
        <dbReference type="ARBA" id="ARBA00023136"/>
    </source>
</evidence>
<organism evidence="9 10">
    <name type="scientific">Candidatus Harrisonbacteria bacterium RIFCSPHIGHO2_12_FULL_48_16</name>
    <dbReference type="NCBI Taxonomy" id="1798405"/>
    <lineage>
        <taxon>Bacteria</taxon>
        <taxon>Candidatus Harrisoniibacteriota</taxon>
    </lineage>
</organism>
<evidence type="ECO:0000256" key="3">
    <source>
        <dbReference type="ARBA" id="ARBA00022475"/>
    </source>
</evidence>
<dbReference type="AlphaFoldDB" id="A0A1G1ZKF8"/>
<dbReference type="EMBL" id="MHJH01000003">
    <property type="protein sequence ID" value="OGY65108.1"/>
    <property type="molecule type" value="Genomic_DNA"/>
</dbReference>
<keyword evidence="6 7" id="KW-0472">Membrane</keyword>
<dbReference type="Proteomes" id="UP000177174">
    <property type="component" value="Unassembled WGS sequence"/>
</dbReference>
<evidence type="ECO:0000256" key="5">
    <source>
        <dbReference type="ARBA" id="ARBA00022989"/>
    </source>
</evidence>
<gene>
    <name evidence="9" type="ORF">A3E64_01470</name>
</gene>
<dbReference type="PRINTS" id="PR01837">
    <property type="entry name" value="MGTCSAPBPROT"/>
</dbReference>
<feature type="transmembrane region" description="Helical" evidence="7">
    <location>
        <begin position="39"/>
        <end position="60"/>
    </location>
</feature>
<evidence type="ECO:0000256" key="1">
    <source>
        <dbReference type="ARBA" id="ARBA00004651"/>
    </source>
</evidence>
<dbReference type="InterPro" id="IPR003416">
    <property type="entry name" value="MgtC/SapB/SrpB/YhiD_fam"/>
</dbReference>
<feature type="transmembrane region" description="Helical" evidence="7">
    <location>
        <begin position="72"/>
        <end position="90"/>
    </location>
</feature>
<comment type="subcellular location">
    <subcellularLocation>
        <location evidence="1">Cell membrane</location>
        <topology evidence="1">Multi-pass membrane protein</topology>
    </subcellularLocation>
</comment>
<keyword evidence="4 7" id="KW-0812">Transmembrane</keyword>
<name>A0A1G1ZKF8_9BACT</name>
<dbReference type="InterPro" id="IPR049177">
    <property type="entry name" value="MgtC_SapB_SrpB_YhiD_N"/>
</dbReference>
<dbReference type="GO" id="GO:0005886">
    <property type="term" value="C:plasma membrane"/>
    <property type="evidence" value="ECO:0007669"/>
    <property type="project" value="UniProtKB-SubCell"/>
</dbReference>
<evidence type="ECO:0000259" key="8">
    <source>
        <dbReference type="Pfam" id="PF02308"/>
    </source>
</evidence>
<comment type="caution">
    <text evidence="9">The sequence shown here is derived from an EMBL/GenBank/DDBJ whole genome shotgun (WGS) entry which is preliminary data.</text>
</comment>
<accession>A0A1G1ZKF8</accession>
<evidence type="ECO:0000256" key="4">
    <source>
        <dbReference type="ARBA" id="ARBA00022692"/>
    </source>
</evidence>
<evidence type="ECO:0000256" key="7">
    <source>
        <dbReference type="SAM" id="Phobius"/>
    </source>
</evidence>
<dbReference type="Pfam" id="PF02308">
    <property type="entry name" value="MgtC"/>
    <property type="match status" value="1"/>
</dbReference>
<dbReference type="PANTHER" id="PTHR33778:SF1">
    <property type="entry name" value="MAGNESIUM TRANSPORTER YHID-RELATED"/>
    <property type="match status" value="1"/>
</dbReference>
<evidence type="ECO:0000313" key="9">
    <source>
        <dbReference type="EMBL" id="OGY65108.1"/>
    </source>
</evidence>